<protein>
    <recommendedName>
        <fullName evidence="3">CCHC-type domain-containing protein</fullName>
    </recommendedName>
</protein>
<evidence type="ECO:0000259" key="3">
    <source>
        <dbReference type="PROSITE" id="PS50158"/>
    </source>
</evidence>
<feature type="domain" description="CCHC-type" evidence="3">
    <location>
        <begin position="340"/>
        <end position="354"/>
    </location>
</feature>
<keyword evidence="1" id="KW-0862">Zinc</keyword>
<feature type="region of interest" description="Disordered" evidence="2">
    <location>
        <begin position="1"/>
        <end position="21"/>
    </location>
</feature>
<evidence type="ECO:0000313" key="4">
    <source>
        <dbReference type="EMBL" id="GEU74527.1"/>
    </source>
</evidence>
<dbReference type="EMBL" id="BKCJ010006902">
    <property type="protein sequence ID" value="GEU74527.1"/>
    <property type="molecule type" value="Genomic_DNA"/>
</dbReference>
<keyword evidence="1" id="KW-0863">Zinc-finger</keyword>
<organism evidence="4">
    <name type="scientific">Tanacetum cinerariifolium</name>
    <name type="common">Dalmatian daisy</name>
    <name type="synonym">Chrysanthemum cinerariifolium</name>
    <dbReference type="NCBI Taxonomy" id="118510"/>
    <lineage>
        <taxon>Eukaryota</taxon>
        <taxon>Viridiplantae</taxon>
        <taxon>Streptophyta</taxon>
        <taxon>Embryophyta</taxon>
        <taxon>Tracheophyta</taxon>
        <taxon>Spermatophyta</taxon>
        <taxon>Magnoliopsida</taxon>
        <taxon>eudicotyledons</taxon>
        <taxon>Gunneridae</taxon>
        <taxon>Pentapetalae</taxon>
        <taxon>asterids</taxon>
        <taxon>campanulids</taxon>
        <taxon>Asterales</taxon>
        <taxon>Asteraceae</taxon>
        <taxon>Asteroideae</taxon>
        <taxon>Anthemideae</taxon>
        <taxon>Anthemidinae</taxon>
        <taxon>Tanacetum</taxon>
    </lineage>
</organism>
<dbReference type="SMART" id="SM00343">
    <property type="entry name" value="ZnF_C2HC"/>
    <property type="match status" value="1"/>
</dbReference>
<dbReference type="GO" id="GO:0008270">
    <property type="term" value="F:zinc ion binding"/>
    <property type="evidence" value="ECO:0007669"/>
    <property type="project" value="UniProtKB-KW"/>
</dbReference>
<name>A0A6L2MMJ4_TANCI</name>
<dbReference type="GO" id="GO:0003676">
    <property type="term" value="F:nucleic acid binding"/>
    <property type="evidence" value="ECO:0007669"/>
    <property type="project" value="InterPro"/>
</dbReference>
<reference evidence="4" key="1">
    <citation type="journal article" date="2019" name="Sci. Rep.">
        <title>Draft genome of Tanacetum cinerariifolium, the natural source of mosquito coil.</title>
        <authorList>
            <person name="Yamashiro T."/>
            <person name="Shiraishi A."/>
            <person name="Satake H."/>
            <person name="Nakayama K."/>
        </authorList>
    </citation>
    <scope>NUCLEOTIDE SEQUENCE</scope>
</reference>
<dbReference type="InterPro" id="IPR036875">
    <property type="entry name" value="Znf_CCHC_sf"/>
</dbReference>
<dbReference type="Gene3D" id="4.10.60.10">
    <property type="entry name" value="Zinc finger, CCHC-type"/>
    <property type="match status" value="1"/>
</dbReference>
<dbReference type="InterPro" id="IPR001878">
    <property type="entry name" value="Znf_CCHC"/>
</dbReference>
<keyword evidence="1" id="KW-0479">Metal-binding</keyword>
<gene>
    <name evidence="4" type="ORF">Tci_046505</name>
</gene>
<accession>A0A6L2MMJ4</accession>
<dbReference type="AlphaFoldDB" id="A0A6L2MMJ4"/>
<sequence>MMLQSRGSLDEGEAATKRTSDDIKDMATVLTSMDAATVLASGAAEVPKGSGSIPTVGPLATKVPTGSDVVPTASPIFATATMVTPYRRRKGKEVMVESNTPKKQKVQEQIDAQVARELEEQLEREDQRRQMQMVGDNGENQFRQYAGQNVGNLNGYNNGLIGVQGNGNQNQIGNAAAADLDKIKEVNANCILMANLQQASTSGTQSDKAPVYDLDGSAELLEPILDQHQVPQNDNNVISKVTGVEQSWKTVEQHPANFEETRKPKEQADCSTWYEYGSRQTNADDWRNQVAQNPRVKNNGNQNGPLGVQGNGNQNQIGNGNLVAVRVEGNAAGHNGNQIRCYNCRGLGHYARNCSVRPRRRDAAYLQTQLLTAQKEEAGI</sequence>
<dbReference type="PROSITE" id="PS50158">
    <property type="entry name" value="ZF_CCHC"/>
    <property type="match status" value="1"/>
</dbReference>
<proteinExistence type="predicted"/>
<evidence type="ECO:0000256" key="2">
    <source>
        <dbReference type="SAM" id="MobiDB-lite"/>
    </source>
</evidence>
<feature type="compositionally biased region" description="Low complexity" evidence="2">
    <location>
        <begin position="298"/>
        <end position="317"/>
    </location>
</feature>
<dbReference type="Pfam" id="PF00098">
    <property type="entry name" value="zf-CCHC"/>
    <property type="match status" value="1"/>
</dbReference>
<dbReference type="SUPFAM" id="SSF57756">
    <property type="entry name" value="Retrovirus zinc finger-like domains"/>
    <property type="match status" value="1"/>
</dbReference>
<feature type="region of interest" description="Disordered" evidence="2">
    <location>
        <begin position="294"/>
        <end position="317"/>
    </location>
</feature>
<comment type="caution">
    <text evidence="4">The sequence shown here is derived from an EMBL/GenBank/DDBJ whole genome shotgun (WGS) entry which is preliminary data.</text>
</comment>
<evidence type="ECO:0000256" key="1">
    <source>
        <dbReference type="PROSITE-ProRule" id="PRU00047"/>
    </source>
</evidence>